<dbReference type="RefSeq" id="WP_104434870.1">
    <property type="nucleotide sequence ID" value="NZ_PTJA01000002.1"/>
</dbReference>
<dbReference type="CDD" id="cd12914">
    <property type="entry name" value="PDC1_DGC_like"/>
    <property type="match status" value="1"/>
</dbReference>
<dbReference type="InterPro" id="IPR004089">
    <property type="entry name" value="MCPsignal_dom"/>
</dbReference>
<dbReference type="Gene3D" id="1.10.287.950">
    <property type="entry name" value="Methyl-accepting chemotaxis protein"/>
    <property type="match status" value="1"/>
</dbReference>
<evidence type="ECO:0000256" key="5">
    <source>
        <dbReference type="ARBA" id="ARBA00022989"/>
    </source>
</evidence>
<dbReference type="EMBL" id="PTJA01000002">
    <property type="protein sequence ID" value="PPK82425.1"/>
    <property type="molecule type" value="Genomic_DNA"/>
</dbReference>
<dbReference type="Proteomes" id="UP000237749">
    <property type="component" value="Unassembled WGS sequence"/>
</dbReference>
<evidence type="ECO:0000256" key="1">
    <source>
        <dbReference type="ARBA" id="ARBA00004651"/>
    </source>
</evidence>
<keyword evidence="3" id="KW-0145">Chemotaxis</keyword>
<keyword evidence="6 9" id="KW-0472">Membrane</keyword>
<evidence type="ECO:0000259" key="10">
    <source>
        <dbReference type="PROSITE" id="PS50111"/>
    </source>
</evidence>
<accession>A0A2S6HWW7</accession>
<dbReference type="Gene3D" id="3.30.450.20">
    <property type="entry name" value="PAS domain"/>
    <property type="match status" value="1"/>
</dbReference>
<evidence type="ECO:0000256" key="4">
    <source>
        <dbReference type="ARBA" id="ARBA00022692"/>
    </source>
</evidence>
<dbReference type="InterPro" id="IPR003660">
    <property type="entry name" value="HAMP_dom"/>
</dbReference>
<dbReference type="PANTHER" id="PTHR43531:SF11">
    <property type="entry name" value="METHYL-ACCEPTING CHEMOTAXIS PROTEIN 3"/>
    <property type="match status" value="1"/>
</dbReference>
<name>A0A2S6HWW7_9FIRM</name>
<feature type="domain" description="HAMP" evidence="11">
    <location>
        <begin position="321"/>
        <end position="374"/>
    </location>
</feature>
<dbReference type="GO" id="GO:0005886">
    <property type="term" value="C:plasma membrane"/>
    <property type="evidence" value="ECO:0007669"/>
    <property type="project" value="UniProtKB-SubCell"/>
</dbReference>
<comment type="subcellular location">
    <subcellularLocation>
        <location evidence="1">Cell membrane</location>
        <topology evidence="1">Multi-pass membrane protein</topology>
    </subcellularLocation>
</comment>
<evidence type="ECO:0000256" key="9">
    <source>
        <dbReference type="SAM" id="Phobius"/>
    </source>
</evidence>
<keyword evidence="2" id="KW-1003">Cell membrane</keyword>
<organism evidence="12 13">
    <name type="scientific">Lacrimispora xylanisolvens</name>
    <dbReference type="NCBI Taxonomy" id="384636"/>
    <lineage>
        <taxon>Bacteria</taxon>
        <taxon>Bacillati</taxon>
        <taxon>Bacillota</taxon>
        <taxon>Clostridia</taxon>
        <taxon>Lachnospirales</taxon>
        <taxon>Lachnospiraceae</taxon>
        <taxon>Lacrimispora</taxon>
    </lineage>
</organism>
<keyword evidence="4 9" id="KW-0812">Transmembrane</keyword>
<proteinExistence type="inferred from homology"/>
<dbReference type="CDD" id="cd12912">
    <property type="entry name" value="PDC2_MCP_like"/>
    <property type="match status" value="1"/>
</dbReference>
<dbReference type="Pfam" id="PF02743">
    <property type="entry name" value="dCache_1"/>
    <property type="match status" value="1"/>
</dbReference>
<sequence length="708" mass="76316">MSQEKQMPIQDTKMQTGKIMSKNSIKRKLQISIAALATVITLLFGTVNSIIIYRDARNNMQLRIQENTNAYSHSVENAILIYKTKIESISKDSRIGNASGSSEQLQKNLTQLAKEYGFDSIVVCNTQGITSDGTDVKDREYFQKSTNGETYISSPLLSKTTNTMIMILSAPVNGDGSKGIVFARLSCDSFSKMINDISLGKSGYGFIVDKTGTVVAHKNQDNVNQQLNYIEAAKTDTSVSQAGKMVQNMTAGKSSIESIQYKGNHLTVGYAPIPNTDGWSLGVSAKTSELMEGFYLSIIVMVLFVAVFLIIALISAVRIASPIVNPIIKMVDRLELLSQGDLHSEVPEYVSEDEIGTLSKSLKYTVSSLRSIINDATTVLDGVEKGNCTLTIESEYKADFILLKTSINGIISNLNTIFGNFRSSINQISSGADQISSGAQLLASGTTQQAATVEELNASISNVAHHSEENVVTVSTVNEYVKQTGIELTKGNSYIQNLNQAMSEIGDASKKITNITKVIEDIAFQTNILALNAAIEAARAGEAGKGFAVVADEVRNLAEKVTAAAGETSSLLAHSSSLVENGENLSRETVEILKGLADKADFLGESMEKIRSASAEQVDAIQQINTGLTQVSSVVQTNAATAEESSASSEELAAQAQAMKDEISWIQLMSDTVSEKKILSEPINEIIEIPDTAEETDVMEAPILTDKY</sequence>
<dbReference type="GO" id="GO:0006935">
    <property type="term" value="P:chemotaxis"/>
    <property type="evidence" value="ECO:0007669"/>
    <property type="project" value="UniProtKB-KW"/>
</dbReference>
<gene>
    <name evidence="12" type="ORF">BXY41_102113</name>
</gene>
<dbReference type="Gene3D" id="6.10.340.10">
    <property type="match status" value="1"/>
</dbReference>
<dbReference type="PANTHER" id="PTHR43531">
    <property type="entry name" value="PROTEIN ICFG"/>
    <property type="match status" value="1"/>
</dbReference>
<evidence type="ECO:0000256" key="2">
    <source>
        <dbReference type="ARBA" id="ARBA00022475"/>
    </source>
</evidence>
<dbReference type="SMART" id="SM00283">
    <property type="entry name" value="MA"/>
    <property type="match status" value="1"/>
</dbReference>
<dbReference type="SUPFAM" id="SSF103190">
    <property type="entry name" value="Sensory domain-like"/>
    <property type="match status" value="1"/>
</dbReference>
<keyword evidence="13" id="KW-1185">Reference proteome</keyword>
<dbReference type="GO" id="GO:0007165">
    <property type="term" value="P:signal transduction"/>
    <property type="evidence" value="ECO:0007669"/>
    <property type="project" value="UniProtKB-KW"/>
</dbReference>
<feature type="transmembrane region" description="Helical" evidence="9">
    <location>
        <begin position="294"/>
        <end position="320"/>
    </location>
</feature>
<dbReference type="PROSITE" id="PS50111">
    <property type="entry name" value="CHEMOTAXIS_TRANSDUC_2"/>
    <property type="match status" value="1"/>
</dbReference>
<comment type="similarity">
    <text evidence="7">Belongs to the methyl-accepting chemotaxis (MCP) protein family.</text>
</comment>
<evidence type="ECO:0000256" key="6">
    <source>
        <dbReference type="ARBA" id="ARBA00023136"/>
    </source>
</evidence>
<dbReference type="Pfam" id="PF00015">
    <property type="entry name" value="MCPsignal"/>
    <property type="match status" value="1"/>
</dbReference>
<dbReference type="InterPro" id="IPR051310">
    <property type="entry name" value="MCP_chemotaxis"/>
</dbReference>
<dbReference type="SMART" id="SM00304">
    <property type="entry name" value="HAMP"/>
    <property type="match status" value="1"/>
</dbReference>
<protein>
    <submittedName>
        <fullName evidence="12">Methyl-accepting chemotaxis sensory transducer with Cache sensor</fullName>
    </submittedName>
</protein>
<dbReference type="Pfam" id="PF00672">
    <property type="entry name" value="HAMP"/>
    <property type="match status" value="1"/>
</dbReference>
<keyword evidence="5 9" id="KW-1133">Transmembrane helix</keyword>
<reference evidence="12 13" key="1">
    <citation type="submission" date="2018-02" db="EMBL/GenBank/DDBJ databases">
        <title>Genomic Encyclopedia of Archaeal and Bacterial Type Strains, Phase II (KMG-II): from individual species to whole genera.</title>
        <authorList>
            <person name="Goeker M."/>
        </authorList>
    </citation>
    <scope>NUCLEOTIDE SEQUENCE [LARGE SCALE GENOMIC DNA]</scope>
    <source>
        <strain evidence="12 13">DSM 3808</strain>
    </source>
</reference>
<evidence type="ECO:0000256" key="8">
    <source>
        <dbReference type="PROSITE-ProRule" id="PRU00284"/>
    </source>
</evidence>
<keyword evidence="8" id="KW-0807">Transducer</keyword>
<evidence type="ECO:0000313" key="12">
    <source>
        <dbReference type="EMBL" id="PPK82425.1"/>
    </source>
</evidence>
<comment type="caution">
    <text evidence="12">The sequence shown here is derived from an EMBL/GenBank/DDBJ whole genome shotgun (WGS) entry which is preliminary data.</text>
</comment>
<dbReference type="OrthoDB" id="1107728at2"/>
<dbReference type="CDD" id="cd06225">
    <property type="entry name" value="HAMP"/>
    <property type="match status" value="1"/>
</dbReference>
<dbReference type="InterPro" id="IPR033479">
    <property type="entry name" value="dCache_1"/>
</dbReference>
<evidence type="ECO:0000313" key="13">
    <source>
        <dbReference type="Proteomes" id="UP000237749"/>
    </source>
</evidence>
<dbReference type="InterPro" id="IPR004090">
    <property type="entry name" value="Chemotax_Me-accpt_rcpt"/>
</dbReference>
<dbReference type="AlphaFoldDB" id="A0A2S6HWW7"/>
<evidence type="ECO:0000256" key="3">
    <source>
        <dbReference type="ARBA" id="ARBA00022500"/>
    </source>
</evidence>
<dbReference type="GO" id="GO:0004888">
    <property type="term" value="F:transmembrane signaling receptor activity"/>
    <property type="evidence" value="ECO:0007669"/>
    <property type="project" value="InterPro"/>
</dbReference>
<dbReference type="InterPro" id="IPR029151">
    <property type="entry name" value="Sensor-like_sf"/>
</dbReference>
<dbReference type="PROSITE" id="PS50885">
    <property type="entry name" value="HAMP"/>
    <property type="match status" value="1"/>
</dbReference>
<dbReference type="SUPFAM" id="SSF58104">
    <property type="entry name" value="Methyl-accepting chemotaxis protein (MCP) signaling domain"/>
    <property type="match status" value="1"/>
</dbReference>
<dbReference type="PRINTS" id="PR00260">
    <property type="entry name" value="CHEMTRNSDUCR"/>
</dbReference>
<evidence type="ECO:0000256" key="7">
    <source>
        <dbReference type="ARBA" id="ARBA00029447"/>
    </source>
</evidence>
<evidence type="ECO:0000259" key="11">
    <source>
        <dbReference type="PROSITE" id="PS50885"/>
    </source>
</evidence>
<feature type="domain" description="Methyl-accepting transducer" evidence="10">
    <location>
        <begin position="424"/>
        <end position="653"/>
    </location>
</feature>